<accession>A0ABV7HIH3</accession>
<evidence type="ECO:0000256" key="7">
    <source>
        <dbReference type="ARBA" id="ARBA00048045"/>
    </source>
</evidence>
<reference evidence="11" key="1">
    <citation type="journal article" date="2019" name="Int. J. Syst. Evol. Microbiol.">
        <title>The Global Catalogue of Microorganisms (GCM) 10K type strain sequencing project: providing services to taxonomists for standard genome sequencing and annotation.</title>
        <authorList>
            <consortium name="The Broad Institute Genomics Platform"/>
            <consortium name="The Broad Institute Genome Sequencing Center for Infectious Disease"/>
            <person name="Wu L."/>
            <person name="Ma J."/>
        </authorList>
    </citation>
    <scope>NUCLEOTIDE SEQUENCE [LARGE SCALE GENOMIC DNA]</scope>
    <source>
        <strain evidence="11">KCTC 52141</strain>
    </source>
</reference>
<comment type="similarity">
    <text evidence="1">Belongs to the cytidine and deoxycytidylate deaminase family. ADAT2 subfamily.</text>
</comment>
<organism evidence="10 11">
    <name type="scientific">Gilvimarinus japonicus</name>
    <dbReference type="NCBI Taxonomy" id="1796469"/>
    <lineage>
        <taxon>Bacteria</taxon>
        <taxon>Pseudomonadati</taxon>
        <taxon>Pseudomonadota</taxon>
        <taxon>Gammaproteobacteria</taxon>
        <taxon>Cellvibrionales</taxon>
        <taxon>Cellvibrionaceae</taxon>
        <taxon>Gilvimarinus</taxon>
    </lineage>
</organism>
<evidence type="ECO:0000256" key="4">
    <source>
        <dbReference type="ARBA" id="ARBA00022723"/>
    </source>
</evidence>
<dbReference type="InterPro" id="IPR028883">
    <property type="entry name" value="tRNA_aden_deaminase"/>
</dbReference>
<gene>
    <name evidence="8 10" type="primary">tadA</name>
    <name evidence="10" type="ORF">ACFOEB_00560</name>
</gene>
<dbReference type="PANTHER" id="PTHR11079">
    <property type="entry name" value="CYTOSINE DEAMINASE FAMILY MEMBER"/>
    <property type="match status" value="1"/>
</dbReference>
<proteinExistence type="inferred from homology"/>
<dbReference type="CDD" id="cd01285">
    <property type="entry name" value="nucleoside_deaminase"/>
    <property type="match status" value="1"/>
</dbReference>
<keyword evidence="5 8" id="KW-0378">Hydrolase</keyword>
<evidence type="ECO:0000256" key="1">
    <source>
        <dbReference type="ARBA" id="ARBA00010669"/>
    </source>
</evidence>
<sequence length="253" mass="28557">MQISPGLYRHYKGGEYYVYRIATHSETREPLVVYRCLYGDFSWWVRPLTMFTETIERDGETLARFAFVAPMSAAEADRLAGGGTEKIVANSEDAQWMAMARELAEKAADYNEVPVGAVVVQQGQVIGRGYNRPIGSCDPTAHAEMMALREAARQVNNYRLNDCTLYVTLEPCTMCVGAMVHARVGRLVYGTTEPKAGVVESQAQLLDAPYFNHSIQVTAGVEREACQQQLSEFFRRRREEKKQQRQRRNDADA</sequence>
<comment type="subunit">
    <text evidence="2 8">Homodimer.</text>
</comment>
<evidence type="ECO:0000256" key="6">
    <source>
        <dbReference type="ARBA" id="ARBA00022833"/>
    </source>
</evidence>
<dbReference type="Gene3D" id="2.30.30.320">
    <property type="entry name" value="DUF1653-like domain"/>
    <property type="match status" value="1"/>
</dbReference>
<dbReference type="NCBIfam" id="NF008113">
    <property type="entry name" value="PRK10860.1"/>
    <property type="match status" value="1"/>
</dbReference>
<comment type="function">
    <text evidence="8">Catalyzes the deamination of adenosine to inosine at the wobble position 34 of tRNA(Arg2).</text>
</comment>
<feature type="binding site" evidence="8">
    <location>
        <position position="175"/>
    </location>
    <ligand>
        <name>Zn(2+)</name>
        <dbReference type="ChEBI" id="CHEBI:29105"/>
        <note>catalytic</note>
    </ligand>
</feature>
<comment type="catalytic activity">
    <reaction evidence="7 8">
        <text>adenosine(34) in tRNA + H2O + H(+) = inosine(34) in tRNA + NH4(+)</text>
        <dbReference type="Rhea" id="RHEA:43168"/>
        <dbReference type="Rhea" id="RHEA-COMP:10373"/>
        <dbReference type="Rhea" id="RHEA-COMP:10374"/>
        <dbReference type="ChEBI" id="CHEBI:15377"/>
        <dbReference type="ChEBI" id="CHEBI:15378"/>
        <dbReference type="ChEBI" id="CHEBI:28938"/>
        <dbReference type="ChEBI" id="CHEBI:74411"/>
        <dbReference type="ChEBI" id="CHEBI:82852"/>
        <dbReference type="EC" id="3.5.4.33"/>
    </reaction>
</comment>
<dbReference type="InterPro" id="IPR023387">
    <property type="entry name" value="DUF1653-like_dom"/>
</dbReference>
<dbReference type="PANTHER" id="PTHR11079:SF202">
    <property type="entry name" value="TRNA-SPECIFIC ADENOSINE DEAMINASE"/>
    <property type="match status" value="1"/>
</dbReference>
<dbReference type="Pfam" id="PF07866">
    <property type="entry name" value="DUF1653"/>
    <property type="match status" value="1"/>
</dbReference>
<feature type="binding site" evidence="8">
    <location>
        <position position="172"/>
    </location>
    <ligand>
        <name>Zn(2+)</name>
        <dbReference type="ChEBI" id="CHEBI:29105"/>
        <note>catalytic</note>
    </ligand>
</feature>
<evidence type="ECO:0000256" key="5">
    <source>
        <dbReference type="ARBA" id="ARBA00022801"/>
    </source>
</evidence>
<evidence type="ECO:0000259" key="9">
    <source>
        <dbReference type="PROSITE" id="PS51747"/>
    </source>
</evidence>
<dbReference type="EC" id="3.5.4.33" evidence="8"/>
<dbReference type="PROSITE" id="PS51747">
    <property type="entry name" value="CYT_DCMP_DEAMINASES_2"/>
    <property type="match status" value="1"/>
</dbReference>
<keyword evidence="3 8" id="KW-0819">tRNA processing</keyword>
<name>A0ABV7HIH3_9GAMM</name>
<dbReference type="Gene3D" id="3.40.140.10">
    <property type="entry name" value="Cytidine Deaminase, domain 2"/>
    <property type="match status" value="1"/>
</dbReference>
<keyword evidence="11" id="KW-1185">Reference proteome</keyword>
<feature type="active site" description="Proton donor" evidence="8">
    <location>
        <position position="144"/>
    </location>
</feature>
<dbReference type="Pfam" id="PF00383">
    <property type="entry name" value="dCMP_cyt_deam_1"/>
    <property type="match status" value="1"/>
</dbReference>
<evidence type="ECO:0000256" key="3">
    <source>
        <dbReference type="ARBA" id="ARBA00022694"/>
    </source>
</evidence>
<dbReference type="InterPro" id="IPR016193">
    <property type="entry name" value="Cytidine_deaminase-like"/>
</dbReference>
<dbReference type="EMBL" id="JBHRTL010000001">
    <property type="protein sequence ID" value="MFC3153679.1"/>
    <property type="molecule type" value="Genomic_DNA"/>
</dbReference>
<dbReference type="PROSITE" id="PS00903">
    <property type="entry name" value="CYT_DCMP_DEAMINASES_1"/>
    <property type="match status" value="1"/>
</dbReference>
<dbReference type="Proteomes" id="UP001595548">
    <property type="component" value="Unassembled WGS sequence"/>
</dbReference>
<dbReference type="InterPro" id="IPR016192">
    <property type="entry name" value="APOBEC/CMP_deaminase_Zn-bd"/>
</dbReference>
<dbReference type="HAMAP" id="MF_00972">
    <property type="entry name" value="tRNA_aden_deaminase"/>
    <property type="match status" value="1"/>
</dbReference>
<comment type="caution">
    <text evidence="10">The sequence shown here is derived from an EMBL/GenBank/DDBJ whole genome shotgun (WGS) entry which is preliminary data.</text>
</comment>
<keyword evidence="6 8" id="KW-0862">Zinc</keyword>
<keyword evidence="4 8" id="KW-0479">Metal-binding</keyword>
<dbReference type="InterPro" id="IPR002125">
    <property type="entry name" value="CMP_dCMP_dom"/>
</dbReference>
<comment type="cofactor">
    <cofactor evidence="8">
        <name>Zn(2+)</name>
        <dbReference type="ChEBI" id="CHEBI:29105"/>
    </cofactor>
    <text evidence="8">Binds 1 zinc ion per subunit.</text>
</comment>
<dbReference type="GO" id="GO:0052717">
    <property type="term" value="F:tRNA-specific adenosine-34 deaminase activity"/>
    <property type="evidence" value="ECO:0007669"/>
    <property type="project" value="UniProtKB-EC"/>
</dbReference>
<dbReference type="RefSeq" id="WP_382413555.1">
    <property type="nucleotide sequence ID" value="NZ_AP031500.1"/>
</dbReference>
<evidence type="ECO:0000313" key="11">
    <source>
        <dbReference type="Proteomes" id="UP001595548"/>
    </source>
</evidence>
<dbReference type="SUPFAM" id="SSF53927">
    <property type="entry name" value="Cytidine deaminase-like"/>
    <property type="match status" value="1"/>
</dbReference>
<evidence type="ECO:0000256" key="8">
    <source>
        <dbReference type="HAMAP-Rule" id="MF_00972"/>
    </source>
</evidence>
<protein>
    <recommendedName>
        <fullName evidence="8">tRNA-specific adenosine deaminase</fullName>
        <ecNumber evidence="8">3.5.4.33</ecNumber>
    </recommendedName>
</protein>
<feature type="domain" description="CMP/dCMP-type deaminase" evidence="9">
    <location>
        <begin position="91"/>
        <end position="218"/>
    </location>
</feature>
<feature type="binding site" evidence="8">
    <location>
        <position position="142"/>
    </location>
    <ligand>
        <name>Zn(2+)</name>
        <dbReference type="ChEBI" id="CHEBI:29105"/>
        <note>catalytic</note>
    </ligand>
</feature>
<evidence type="ECO:0000256" key="2">
    <source>
        <dbReference type="ARBA" id="ARBA00011738"/>
    </source>
</evidence>
<dbReference type="InterPro" id="IPR037135">
    <property type="entry name" value="DUF1653-like_dom_sf"/>
</dbReference>
<evidence type="ECO:0000313" key="10">
    <source>
        <dbReference type="EMBL" id="MFC3153679.1"/>
    </source>
</evidence>